<dbReference type="PANTHER" id="PTHR43335:SF2">
    <property type="entry name" value="ABC TRANSPORTER, ATP-BINDING PROTEIN"/>
    <property type="match status" value="1"/>
</dbReference>
<feature type="domain" description="ABC transporter" evidence="5">
    <location>
        <begin position="2"/>
        <end position="231"/>
    </location>
</feature>
<keyword evidence="2" id="KW-0813">Transport</keyword>
<dbReference type="RefSeq" id="WP_278638265.1">
    <property type="nucleotide sequence ID" value="NZ_JAGZZP010000016.1"/>
</dbReference>
<dbReference type="PROSITE" id="PS50893">
    <property type="entry name" value="ABC_TRANSPORTER_2"/>
    <property type="match status" value="1"/>
</dbReference>
<comment type="similarity">
    <text evidence="1">Belongs to the ABC transporter superfamily.</text>
</comment>
<evidence type="ECO:0000256" key="2">
    <source>
        <dbReference type="ARBA" id="ARBA00022448"/>
    </source>
</evidence>
<dbReference type="Proteomes" id="UP000748991">
    <property type="component" value="Unassembled WGS sequence"/>
</dbReference>
<accession>A0A943SP20</accession>
<evidence type="ECO:0000259" key="5">
    <source>
        <dbReference type="PROSITE" id="PS50893"/>
    </source>
</evidence>
<evidence type="ECO:0000256" key="3">
    <source>
        <dbReference type="ARBA" id="ARBA00022741"/>
    </source>
</evidence>
<dbReference type="SUPFAM" id="SSF52540">
    <property type="entry name" value="P-loop containing nucleoside triphosphate hydrolases"/>
    <property type="match status" value="1"/>
</dbReference>
<dbReference type="GO" id="GO:0016887">
    <property type="term" value="F:ATP hydrolysis activity"/>
    <property type="evidence" value="ECO:0007669"/>
    <property type="project" value="InterPro"/>
</dbReference>
<dbReference type="GO" id="GO:0005524">
    <property type="term" value="F:ATP binding"/>
    <property type="evidence" value="ECO:0007669"/>
    <property type="project" value="UniProtKB-KW"/>
</dbReference>
<dbReference type="SMART" id="SM00382">
    <property type="entry name" value="AAA"/>
    <property type="match status" value="1"/>
</dbReference>
<keyword evidence="4 6" id="KW-0067">ATP-binding</keyword>
<dbReference type="EMBL" id="JAGZZP010000016">
    <property type="protein sequence ID" value="MBS6535613.1"/>
    <property type="molecule type" value="Genomic_DNA"/>
</dbReference>
<evidence type="ECO:0000313" key="7">
    <source>
        <dbReference type="Proteomes" id="UP000748991"/>
    </source>
</evidence>
<dbReference type="AlphaFoldDB" id="A0A943SP20"/>
<comment type="caution">
    <text evidence="6">The sequence shown here is derived from an EMBL/GenBank/DDBJ whole genome shotgun (WGS) entry which is preliminary data.</text>
</comment>
<name>A0A943SP20_9FIRM</name>
<organism evidence="6 7">
    <name type="scientific">Peptoniphilus harei</name>
    <dbReference type="NCBI Taxonomy" id="54005"/>
    <lineage>
        <taxon>Bacteria</taxon>
        <taxon>Bacillati</taxon>
        <taxon>Bacillota</taxon>
        <taxon>Tissierellia</taxon>
        <taxon>Tissierellales</taxon>
        <taxon>Peptoniphilaceae</taxon>
        <taxon>Peptoniphilus</taxon>
    </lineage>
</organism>
<gene>
    <name evidence="6" type="ORF">KH327_07260</name>
</gene>
<dbReference type="InterPro" id="IPR003593">
    <property type="entry name" value="AAA+_ATPase"/>
</dbReference>
<protein>
    <submittedName>
        <fullName evidence="6">ATP-binding cassette domain-containing protein</fullName>
    </submittedName>
</protein>
<keyword evidence="3" id="KW-0547">Nucleotide-binding</keyword>
<proteinExistence type="inferred from homology"/>
<dbReference type="InterPro" id="IPR027417">
    <property type="entry name" value="P-loop_NTPase"/>
</dbReference>
<dbReference type="InterPro" id="IPR003439">
    <property type="entry name" value="ABC_transporter-like_ATP-bd"/>
</dbReference>
<evidence type="ECO:0000256" key="1">
    <source>
        <dbReference type="ARBA" id="ARBA00005417"/>
    </source>
</evidence>
<dbReference type="Pfam" id="PF00005">
    <property type="entry name" value="ABC_tran"/>
    <property type="match status" value="1"/>
</dbReference>
<dbReference type="PANTHER" id="PTHR43335">
    <property type="entry name" value="ABC TRANSPORTER, ATP-BINDING PROTEIN"/>
    <property type="match status" value="1"/>
</dbReference>
<evidence type="ECO:0000313" key="6">
    <source>
        <dbReference type="EMBL" id="MBS6535613.1"/>
    </source>
</evidence>
<reference evidence="6" key="1">
    <citation type="submission" date="2021-02" db="EMBL/GenBank/DDBJ databases">
        <title>Infant gut strain persistence is associated with maternal origin, phylogeny, and functional potential including surface adhesion and iron acquisition.</title>
        <authorList>
            <person name="Lou Y.C."/>
        </authorList>
    </citation>
    <scope>NUCLEOTIDE SEQUENCE</scope>
    <source>
        <strain evidence="6">L3_060_052G1_dasL3_060_052G1_concoct_1</strain>
    </source>
</reference>
<evidence type="ECO:0000256" key="4">
    <source>
        <dbReference type="ARBA" id="ARBA00022840"/>
    </source>
</evidence>
<sequence length="289" mass="32913">MIEIKNLKFNYKNKFQLNIPDLIINDGIVGLLGTNGSGKTTFFKILSTILPLKNGSININGLNLTAKNYSKIRSILSYMPQNFDFFPKFSVYEVLEYFAILKLMDKSIISQRIEEVLTEVNMLDYKNSLATNLSGGLKRRLGFAISILNQPKILLLDEPTAGVDPKERIEMRNSIKKYSKGRLILISTHIVEDIENLCSDVIILLNGNVKYAGKTNNFIENSPSVYILKIKNDEFEKVKMLGEIINIKYIDDFMEITLVSDKTLDAIEKNKTLESGYLYVQNKNSFIKN</sequence>
<dbReference type="Gene3D" id="3.40.50.300">
    <property type="entry name" value="P-loop containing nucleotide triphosphate hydrolases"/>
    <property type="match status" value="1"/>
</dbReference>